<evidence type="ECO:0000259" key="9">
    <source>
        <dbReference type="PROSITE" id="PS50089"/>
    </source>
</evidence>
<dbReference type="InterPro" id="IPR013083">
    <property type="entry name" value="Znf_RING/FYVE/PHD"/>
</dbReference>
<dbReference type="InterPro" id="IPR045194">
    <property type="entry name" value="MGRN1/RNF157-like"/>
</dbReference>
<dbReference type="PANTHER" id="PTHR22996:SF4">
    <property type="entry name" value="E3 UBIQUITIN-PROTEIN LIGASE LUL4-RELATED"/>
    <property type="match status" value="1"/>
</dbReference>
<dbReference type="Proteomes" id="UP000836841">
    <property type="component" value="Unassembled WGS sequence"/>
</dbReference>
<name>A0AAU9RSF9_THLAR</name>
<accession>A0AAU9RSF9</accession>
<evidence type="ECO:0000256" key="5">
    <source>
        <dbReference type="ARBA" id="ARBA00022771"/>
    </source>
</evidence>
<evidence type="ECO:0000313" key="10">
    <source>
        <dbReference type="EMBL" id="CAH2049681.1"/>
    </source>
</evidence>
<dbReference type="Pfam" id="PF13920">
    <property type="entry name" value="zf-C3HC4_3"/>
    <property type="match status" value="1"/>
</dbReference>
<evidence type="ECO:0000256" key="4">
    <source>
        <dbReference type="ARBA" id="ARBA00022723"/>
    </source>
</evidence>
<sequence length="202" mass="22835">MNFTILYFAREESGCRFVPLYPEAYTPLKFPFQKGIGQKFCQPTGTGIDLGFFDLDDLSRPSSGEDAFPLVISAETCLNSVPMEEYFGGSLPNSFPHMQITQAVIEKNDENAFHVRVMKQILWIDGVHYELREIYGIGNSATENFKDDDPGKECVICMTEPKDTAVLPCRHMVRVIGLNECAKTLRIQSNKCPICRQPLRNL</sequence>
<dbReference type="SUPFAM" id="SSF57850">
    <property type="entry name" value="RING/U-box"/>
    <property type="match status" value="1"/>
</dbReference>
<evidence type="ECO:0000256" key="3">
    <source>
        <dbReference type="ARBA" id="ARBA00022679"/>
    </source>
</evidence>
<proteinExistence type="predicted"/>
<comment type="caution">
    <text evidence="10">The sequence shown here is derived from an EMBL/GenBank/DDBJ whole genome shotgun (WGS) entry which is preliminary data.</text>
</comment>
<keyword evidence="5 8" id="KW-0863">Zinc-finger</keyword>
<feature type="domain" description="RING-type" evidence="9">
    <location>
        <begin position="154"/>
        <end position="196"/>
    </location>
</feature>
<dbReference type="InterPro" id="IPR058981">
    <property type="entry name" value="MGRN1/RNF157-like_N"/>
</dbReference>
<keyword evidence="3" id="KW-0808">Transferase</keyword>
<organism evidence="10 11">
    <name type="scientific">Thlaspi arvense</name>
    <name type="common">Field penny-cress</name>
    <dbReference type="NCBI Taxonomy" id="13288"/>
    <lineage>
        <taxon>Eukaryota</taxon>
        <taxon>Viridiplantae</taxon>
        <taxon>Streptophyta</taxon>
        <taxon>Embryophyta</taxon>
        <taxon>Tracheophyta</taxon>
        <taxon>Spermatophyta</taxon>
        <taxon>Magnoliopsida</taxon>
        <taxon>eudicotyledons</taxon>
        <taxon>Gunneridae</taxon>
        <taxon>Pentapetalae</taxon>
        <taxon>rosids</taxon>
        <taxon>malvids</taxon>
        <taxon>Brassicales</taxon>
        <taxon>Brassicaceae</taxon>
        <taxon>Thlaspideae</taxon>
        <taxon>Thlaspi</taxon>
    </lineage>
</organism>
<dbReference type="GO" id="GO:0061630">
    <property type="term" value="F:ubiquitin protein ligase activity"/>
    <property type="evidence" value="ECO:0007669"/>
    <property type="project" value="UniProtKB-EC"/>
</dbReference>
<reference evidence="10 11" key="1">
    <citation type="submission" date="2022-03" db="EMBL/GenBank/DDBJ databases">
        <authorList>
            <person name="Nunn A."/>
            <person name="Chopra R."/>
            <person name="Nunn A."/>
            <person name="Contreras Garrido A."/>
        </authorList>
    </citation>
    <scope>NUCLEOTIDE SEQUENCE [LARGE SCALE GENOMIC DNA]</scope>
</reference>
<evidence type="ECO:0000256" key="8">
    <source>
        <dbReference type="PROSITE-ProRule" id="PRU00175"/>
    </source>
</evidence>
<dbReference type="InterPro" id="IPR001841">
    <property type="entry name" value="Znf_RING"/>
</dbReference>
<protein>
    <recommendedName>
        <fullName evidence="2">RING-type E3 ubiquitin transferase</fullName>
        <ecNumber evidence="2">2.3.2.27</ecNumber>
    </recommendedName>
</protein>
<dbReference type="Gene3D" id="3.30.40.10">
    <property type="entry name" value="Zinc/RING finger domain, C3HC4 (zinc finger)"/>
    <property type="match status" value="1"/>
</dbReference>
<dbReference type="Pfam" id="PF26192">
    <property type="entry name" value="RNF157-like_N"/>
    <property type="match status" value="1"/>
</dbReference>
<evidence type="ECO:0000256" key="1">
    <source>
        <dbReference type="ARBA" id="ARBA00000900"/>
    </source>
</evidence>
<dbReference type="GO" id="GO:0016567">
    <property type="term" value="P:protein ubiquitination"/>
    <property type="evidence" value="ECO:0007669"/>
    <property type="project" value="TreeGrafter"/>
</dbReference>
<dbReference type="PANTHER" id="PTHR22996">
    <property type="entry name" value="MAHOGUNIN"/>
    <property type="match status" value="1"/>
</dbReference>
<evidence type="ECO:0000256" key="2">
    <source>
        <dbReference type="ARBA" id="ARBA00012483"/>
    </source>
</evidence>
<keyword evidence="6" id="KW-0833">Ubl conjugation pathway</keyword>
<comment type="catalytic activity">
    <reaction evidence="1">
        <text>S-ubiquitinyl-[E2 ubiquitin-conjugating enzyme]-L-cysteine + [acceptor protein]-L-lysine = [E2 ubiquitin-conjugating enzyme]-L-cysteine + N(6)-ubiquitinyl-[acceptor protein]-L-lysine.</text>
        <dbReference type="EC" id="2.3.2.27"/>
    </reaction>
</comment>
<dbReference type="GO" id="GO:0008270">
    <property type="term" value="F:zinc ion binding"/>
    <property type="evidence" value="ECO:0007669"/>
    <property type="project" value="UniProtKB-KW"/>
</dbReference>
<dbReference type="AlphaFoldDB" id="A0AAU9RSF9"/>
<dbReference type="PROSITE" id="PS50089">
    <property type="entry name" value="ZF_RING_2"/>
    <property type="match status" value="1"/>
</dbReference>
<gene>
    <name evidence="10" type="ORF">TAV2_LOCUS8326</name>
</gene>
<keyword evidence="7" id="KW-0862">Zinc</keyword>
<evidence type="ECO:0000256" key="7">
    <source>
        <dbReference type="ARBA" id="ARBA00022833"/>
    </source>
</evidence>
<keyword evidence="11" id="KW-1185">Reference proteome</keyword>
<keyword evidence="4" id="KW-0479">Metal-binding</keyword>
<dbReference type="EMBL" id="CAJVSB020000304">
    <property type="protein sequence ID" value="CAH2049681.1"/>
    <property type="molecule type" value="Genomic_DNA"/>
</dbReference>
<evidence type="ECO:0000313" key="11">
    <source>
        <dbReference type="Proteomes" id="UP000836841"/>
    </source>
</evidence>
<dbReference type="EC" id="2.3.2.27" evidence="2"/>
<evidence type="ECO:0000256" key="6">
    <source>
        <dbReference type="ARBA" id="ARBA00022786"/>
    </source>
</evidence>